<comment type="caution">
    <text evidence="1">The sequence shown here is derived from an EMBL/GenBank/DDBJ whole genome shotgun (WGS) entry which is preliminary data.</text>
</comment>
<dbReference type="AlphaFoldDB" id="A0AA39NAY1"/>
<evidence type="ECO:0000313" key="1">
    <source>
        <dbReference type="EMBL" id="KAK0462275.1"/>
    </source>
</evidence>
<gene>
    <name evidence="1" type="ORF">EV420DRAFT_1523897</name>
</gene>
<dbReference type="EMBL" id="JAUEPS010000009">
    <property type="protein sequence ID" value="KAK0462275.1"/>
    <property type="molecule type" value="Genomic_DNA"/>
</dbReference>
<keyword evidence="2" id="KW-1185">Reference proteome</keyword>
<organism evidence="1 2">
    <name type="scientific">Armillaria tabescens</name>
    <name type="common">Ringless honey mushroom</name>
    <name type="synonym">Agaricus tabescens</name>
    <dbReference type="NCBI Taxonomy" id="1929756"/>
    <lineage>
        <taxon>Eukaryota</taxon>
        <taxon>Fungi</taxon>
        <taxon>Dikarya</taxon>
        <taxon>Basidiomycota</taxon>
        <taxon>Agaricomycotina</taxon>
        <taxon>Agaricomycetes</taxon>
        <taxon>Agaricomycetidae</taxon>
        <taxon>Agaricales</taxon>
        <taxon>Marasmiineae</taxon>
        <taxon>Physalacriaceae</taxon>
        <taxon>Desarmillaria</taxon>
    </lineage>
</organism>
<dbReference type="Proteomes" id="UP001175211">
    <property type="component" value="Unassembled WGS sequence"/>
</dbReference>
<sequence length="139" mass="14900">MLSLPPSSSRTLAIDSSLAQSLSRISDSLLSIINTPDLFAARFSANGLRNMDLDRSLGGVRVADFLITSLLACSIPVKLVYGIEGQRITVMAARRFSASVTNAVGYGIISVFGKPLVVIDLSSRYYHWSVSAPSLHPSN</sequence>
<reference evidence="1" key="1">
    <citation type="submission" date="2023-06" db="EMBL/GenBank/DDBJ databases">
        <authorList>
            <consortium name="Lawrence Berkeley National Laboratory"/>
            <person name="Ahrendt S."/>
            <person name="Sahu N."/>
            <person name="Indic B."/>
            <person name="Wong-Bajracharya J."/>
            <person name="Merenyi Z."/>
            <person name="Ke H.-M."/>
            <person name="Monk M."/>
            <person name="Kocsube S."/>
            <person name="Drula E."/>
            <person name="Lipzen A."/>
            <person name="Balint B."/>
            <person name="Henrissat B."/>
            <person name="Andreopoulos B."/>
            <person name="Martin F.M."/>
            <person name="Harder C.B."/>
            <person name="Rigling D."/>
            <person name="Ford K.L."/>
            <person name="Foster G.D."/>
            <person name="Pangilinan J."/>
            <person name="Papanicolaou A."/>
            <person name="Barry K."/>
            <person name="LaButti K."/>
            <person name="Viragh M."/>
            <person name="Koriabine M."/>
            <person name="Yan M."/>
            <person name="Riley R."/>
            <person name="Champramary S."/>
            <person name="Plett K.L."/>
            <person name="Tsai I.J."/>
            <person name="Slot J."/>
            <person name="Sipos G."/>
            <person name="Plett J."/>
            <person name="Nagy L.G."/>
            <person name="Grigoriev I.V."/>
        </authorList>
    </citation>
    <scope>NUCLEOTIDE SEQUENCE</scope>
    <source>
        <strain evidence="1">CCBAS 213</strain>
    </source>
</reference>
<name>A0AA39NAY1_ARMTA</name>
<proteinExistence type="predicted"/>
<accession>A0AA39NAY1</accession>
<dbReference type="GeneID" id="85355864"/>
<evidence type="ECO:0000313" key="2">
    <source>
        <dbReference type="Proteomes" id="UP001175211"/>
    </source>
</evidence>
<protein>
    <submittedName>
        <fullName evidence="1">Uncharacterized protein</fullName>
    </submittedName>
</protein>
<dbReference type="RefSeq" id="XP_060333887.1">
    <property type="nucleotide sequence ID" value="XM_060472316.1"/>
</dbReference>